<evidence type="ECO:0000256" key="4">
    <source>
        <dbReference type="ARBA" id="ARBA00022737"/>
    </source>
</evidence>
<evidence type="ECO:0000256" key="8">
    <source>
        <dbReference type="PROSITE-ProRule" id="PRU00124"/>
    </source>
</evidence>
<evidence type="ECO:0000256" key="5">
    <source>
        <dbReference type="ARBA" id="ARBA00022989"/>
    </source>
</evidence>
<keyword evidence="7 8" id="KW-1015">Disulfide bond</keyword>
<dbReference type="PROSITE" id="PS50068">
    <property type="entry name" value="LDLRA_2"/>
    <property type="match status" value="2"/>
</dbReference>
<sequence>MEPDYVQMVLSVSSTAMSVMDIGTAPMDLMRKAVCVLYSHECDGHRDCSDGSDEDGCEEDCVDGSDEVNCQGVVVPTSSLNAPKCQQGSKLCADGLECVNYSHVCDGHTDCSDGSDEDQCGELLIDCC</sequence>
<evidence type="ECO:0000256" key="2">
    <source>
        <dbReference type="ARBA" id="ARBA00004308"/>
    </source>
</evidence>
<keyword evidence="3" id="KW-0812">Transmembrane</keyword>
<evidence type="ECO:0000256" key="3">
    <source>
        <dbReference type="ARBA" id="ARBA00022692"/>
    </source>
</evidence>
<dbReference type="GO" id="GO:0012505">
    <property type="term" value="C:endomembrane system"/>
    <property type="evidence" value="ECO:0007669"/>
    <property type="project" value="UniProtKB-SubCell"/>
</dbReference>
<dbReference type="Pfam" id="PF00057">
    <property type="entry name" value="Ldl_recept_a"/>
    <property type="match status" value="2"/>
</dbReference>
<dbReference type="SUPFAM" id="SSF57424">
    <property type="entry name" value="LDL receptor-like module"/>
    <property type="match status" value="2"/>
</dbReference>
<evidence type="ECO:0000256" key="7">
    <source>
        <dbReference type="ARBA" id="ARBA00023157"/>
    </source>
</evidence>
<dbReference type="CDD" id="cd00112">
    <property type="entry name" value="LDLa"/>
    <property type="match status" value="2"/>
</dbReference>
<evidence type="ECO:0000256" key="1">
    <source>
        <dbReference type="ARBA" id="ARBA00004167"/>
    </source>
</evidence>
<gene>
    <name evidence="9" type="ORF">KC01_LOCUS2227</name>
</gene>
<dbReference type="PRINTS" id="PR00261">
    <property type="entry name" value="LDLRECEPTOR"/>
</dbReference>
<dbReference type="Gene3D" id="4.10.400.10">
    <property type="entry name" value="Low-density Lipoprotein Receptor"/>
    <property type="match status" value="2"/>
</dbReference>
<dbReference type="Proteomes" id="UP001497482">
    <property type="component" value="Chromosome 1"/>
</dbReference>
<dbReference type="GO" id="GO:0005886">
    <property type="term" value="C:plasma membrane"/>
    <property type="evidence" value="ECO:0007669"/>
    <property type="project" value="TreeGrafter"/>
</dbReference>
<dbReference type="InterPro" id="IPR002172">
    <property type="entry name" value="LDrepeatLR_classA_rpt"/>
</dbReference>
<dbReference type="InterPro" id="IPR023415">
    <property type="entry name" value="LDLR_class-A_CS"/>
</dbReference>
<feature type="disulfide bond" evidence="8">
    <location>
        <begin position="105"/>
        <end position="120"/>
    </location>
</feature>
<dbReference type="InterPro" id="IPR050685">
    <property type="entry name" value="LDLR"/>
</dbReference>
<dbReference type="InterPro" id="IPR036055">
    <property type="entry name" value="LDL_receptor-like_sf"/>
</dbReference>
<keyword evidence="10" id="KW-1185">Reference proteome</keyword>
<reference evidence="9 10" key="1">
    <citation type="submission" date="2024-04" db="EMBL/GenBank/DDBJ databases">
        <authorList>
            <person name="Waldvogel A.-M."/>
            <person name="Schoenle A."/>
        </authorList>
    </citation>
    <scope>NUCLEOTIDE SEQUENCE [LARGE SCALE GENOMIC DNA]</scope>
</reference>
<dbReference type="SMART" id="SM00192">
    <property type="entry name" value="LDLa"/>
    <property type="match status" value="2"/>
</dbReference>
<accession>A0AAV2J3F3</accession>
<dbReference type="EMBL" id="OZ035823">
    <property type="protein sequence ID" value="CAL1569859.1"/>
    <property type="molecule type" value="Genomic_DNA"/>
</dbReference>
<name>A0AAV2J3F3_KNICA</name>
<dbReference type="PANTHER" id="PTHR24270">
    <property type="entry name" value="LOW-DENSITY LIPOPROTEIN RECEPTOR-RELATED"/>
    <property type="match status" value="1"/>
</dbReference>
<protein>
    <submittedName>
        <fullName evidence="9">Uncharacterized protein</fullName>
    </submittedName>
</protein>
<keyword evidence="4" id="KW-0677">Repeat</keyword>
<evidence type="ECO:0000256" key="6">
    <source>
        <dbReference type="ARBA" id="ARBA00023136"/>
    </source>
</evidence>
<evidence type="ECO:0000313" key="9">
    <source>
        <dbReference type="EMBL" id="CAL1569859.1"/>
    </source>
</evidence>
<evidence type="ECO:0000313" key="10">
    <source>
        <dbReference type="Proteomes" id="UP001497482"/>
    </source>
</evidence>
<dbReference type="AlphaFoldDB" id="A0AAV2J3F3"/>
<comment type="caution">
    <text evidence="8">Lacks conserved residue(s) required for the propagation of feature annotation.</text>
</comment>
<feature type="disulfide bond" evidence="8">
    <location>
        <begin position="42"/>
        <end position="57"/>
    </location>
</feature>
<keyword evidence="5" id="KW-1133">Transmembrane helix</keyword>
<comment type="subcellular location">
    <subcellularLocation>
        <location evidence="2">Endomembrane system</location>
    </subcellularLocation>
    <subcellularLocation>
        <location evidence="1">Membrane</location>
        <topology evidence="1">Single-pass membrane protein</topology>
    </subcellularLocation>
</comment>
<organism evidence="9 10">
    <name type="scientific">Knipowitschia caucasica</name>
    <name type="common">Caucasian dwarf goby</name>
    <name type="synonym">Pomatoschistus caucasicus</name>
    <dbReference type="NCBI Taxonomy" id="637954"/>
    <lineage>
        <taxon>Eukaryota</taxon>
        <taxon>Metazoa</taxon>
        <taxon>Chordata</taxon>
        <taxon>Craniata</taxon>
        <taxon>Vertebrata</taxon>
        <taxon>Euteleostomi</taxon>
        <taxon>Actinopterygii</taxon>
        <taxon>Neopterygii</taxon>
        <taxon>Teleostei</taxon>
        <taxon>Neoteleostei</taxon>
        <taxon>Acanthomorphata</taxon>
        <taxon>Gobiaria</taxon>
        <taxon>Gobiiformes</taxon>
        <taxon>Gobioidei</taxon>
        <taxon>Gobiidae</taxon>
        <taxon>Gobiinae</taxon>
        <taxon>Knipowitschia</taxon>
    </lineage>
</organism>
<dbReference type="PROSITE" id="PS01209">
    <property type="entry name" value="LDLRA_1"/>
    <property type="match status" value="1"/>
</dbReference>
<keyword evidence="6" id="KW-0472">Membrane</keyword>
<dbReference type="GO" id="GO:0016192">
    <property type="term" value="P:vesicle-mediated transport"/>
    <property type="evidence" value="ECO:0007669"/>
    <property type="project" value="UniProtKB-ARBA"/>
</dbReference>
<proteinExistence type="predicted"/>